<protein>
    <submittedName>
        <fullName evidence="2">Uncharacterized protein</fullName>
    </submittedName>
</protein>
<feature type="compositionally biased region" description="Acidic residues" evidence="1">
    <location>
        <begin position="711"/>
        <end position="727"/>
    </location>
</feature>
<keyword evidence="3" id="KW-1185">Reference proteome</keyword>
<name>A0AAW0CCK6_9AGAR</name>
<feature type="region of interest" description="Disordered" evidence="1">
    <location>
        <begin position="310"/>
        <end position="333"/>
    </location>
</feature>
<proteinExistence type="predicted"/>
<evidence type="ECO:0000256" key="1">
    <source>
        <dbReference type="SAM" id="MobiDB-lite"/>
    </source>
</evidence>
<accession>A0AAW0CCK6</accession>
<feature type="compositionally biased region" description="Pro residues" evidence="1">
    <location>
        <begin position="1"/>
        <end position="22"/>
    </location>
</feature>
<sequence length="817" mass="93063">MAPPSPPPPIPSPPRPPTPPPEVSASGRPVRTKRKTWKLLQQLPEPVPEPVVASPPPEPEPPGSPSPPAWVWESIRTKINSFGRNLGKAPLRDENKRKNLARTDEHMHNGVLTRIRNWIYRTGRSVKSKTFDFWLLARSWTPTSNAFSDRLSKFGFDPFKMLVPDFMHEFELGVFKSWFMHLLRILHAHGDDAIQNSNQRFRWVPTFGRSTVRRFTQNTSGLKKMAAWNYQCILVCLLPVIEGLLPDPHNDEIMDVVFSLAEWHTLAKLKMHTDTSVGWLRTATKELGRMLRRFQRVVCPYYDTRELPSEQAARGRRQAKKASQGKGKAPMVVRTSAKKKEYSMETYKMHGLGDYVPAIPWVGTTNSWSTQPGELEHRRVKAYYARTNKNQAVRQISKLERRETALLRMAARARSKAQHLGGTKPTPVAQGYAKRLKKAQTYLSFAESEALPYTTPSQHHHISRSRNTSFHLSSWLAKNKDDPATKDFLPKLQEHLLSRLDHPDWTGDGNEFTPAQRYRLQFKNNRIYMHQIMRVNYTTYDVRLGQDILNPRTHSDVMFLPPDDNSSHPFSYAQVLGVFHADVVNTAPDSKSKTPQPMDFLWVRRYRLDSSWRAGFKRKRLYRLEFLPDSDPQAFGFLNPDEVIRVSHLIPAFAHGKTEDLLTPDSIGRLPREGLTEDEDWRYYYVNFFVDRDMCMRYKGGGVGHYRVEIPEEEDVPSAGRDDDERDDNGAETQASASAPASNPVSLARPDSPSSTNSSSSNPSRAGSDKADSEEDSEEEDPEEDDLQSGDEDGEDSGPEDGDGDFEDEVEEGYAPL</sequence>
<organism evidence="2 3">
    <name type="scientific">Favolaschia claudopus</name>
    <dbReference type="NCBI Taxonomy" id="2862362"/>
    <lineage>
        <taxon>Eukaryota</taxon>
        <taxon>Fungi</taxon>
        <taxon>Dikarya</taxon>
        <taxon>Basidiomycota</taxon>
        <taxon>Agaricomycotina</taxon>
        <taxon>Agaricomycetes</taxon>
        <taxon>Agaricomycetidae</taxon>
        <taxon>Agaricales</taxon>
        <taxon>Marasmiineae</taxon>
        <taxon>Mycenaceae</taxon>
        <taxon>Favolaschia</taxon>
    </lineage>
</organism>
<feature type="region of interest" description="Disordered" evidence="1">
    <location>
        <begin position="1"/>
        <end position="69"/>
    </location>
</feature>
<evidence type="ECO:0000313" key="2">
    <source>
        <dbReference type="EMBL" id="KAK7037071.1"/>
    </source>
</evidence>
<feature type="compositionally biased region" description="Acidic residues" evidence="1">
    <location>
        <begin position="772"/>
        <end position="817"/>
    </location>
</feature>
<feature type="compositionally biased region" description="Low complexity" evidence="1">
    <location>
        <begin position="735"/>
        <end position="764"/>
    </location>
</feature>
<feature type="compositionally biased region" description="Pro residues" evidence="1">
    <location>
        <begin position="45"/>
        <end position="68"/>
    </location>
</feature>
<dbReference type="Proteomes" id="UP001362999">
    <property type="component" value="Unassembled WGS sequence"/>
</dbReference>
<comment type="caution">
    <text evidence="2">The sequence shown here is derived from an EMBL/GenBank/DDBJ whole genome shotgun (WGS) entry which is preliminary data.</text>
</comment>
<feature type="region of interest" description="Disordered" evidence="1">
    <location>
        <begin position="709"/>
        <end position="817"/>
    </location>
</feature>
<gene>
    <name evidence="2" type="ORF">R3P38DRAFT_3480997</name>
</gene>
<reference evidence="2 3" key="1">
    <citation type="journal article" date="2024" name="J Genomics">
        <title>Draft genome sequencing and assembly of Favolaschia claudopus CIRM-BRFM 2984 isolated from oak limbs.</title>
        <authorList>
            <person name="Navarro D."/>
            <person name="Drula E."/>
            <person name="Chaduli D."/>
            <person name="Cazenave R."/>
            <person name="Ahrendt S."/>
            <person name="Wang J."/>
            <person name="Lipzen A."/>
            <person name="Daum C."/>
            <person name="Barry K."/>
            <person name="Grigoriev I.V."/>
            <person name="Favel A."/>
            <person name="Rosso M.N."/>
            <person name="Martin F."/>
        </authorList>
    </citation>
    <scope>NUCLEOTIDE SEQUENCE [LARGE SCALE GENOMIC DNA]</scope>
    <source>
        <strain evidence="2 3">CIRM-BRFM 2984</strain>
    </source>
</reference>
<evidence type="ECO:0000313" key="3">
    <source>
        <dbReference type="Proteomes" id="UP001362999"/>
    </source>
</evidence>
<dbReference type="AlphaFoldDB" id="A0AAW0CCK6"/>
<dbReference type="EMBL" id="JAWWNJ010000018">
    <property type="protein sequence ID" value="KAK7037071.1"/>
    <property type="molecule type" value="Genomic_DNA"/>
</dbReference>